<dbReference type="AlphaFoldDB" id="A0AAV2RA96"/>
<proteinExistence type="predicted"/>
<protein>
    <submittedName>
        <fullName evidence="2">Uncharacterized protein</fullName>
    </submittedName>
</protein>
<evidence type="ECO:0000256" key="1">
    <source>
        <dbReference type="SAM" id="MobiDB-lite"/>
    </source>
</evidence>
<gene>
    <name evidence="2" type="ORF">MNOR_LOCUS22760</name>
</gene>
<feature type="compositionally biased region" description="Basic residues" evidence="1">
    <location>
        <begin position="228"/>
        <end position="242"/>
    </location>
</feature>
<feature type="region of interest" description="Disordered" evidence="1">
    <location>
        <begin position="455"/>
        <end position="537"/>
    </location>
</feature>
<feature type="compositionally biased region" description="Basic and acidic residues" evidence="1">
    <location>
        <begin position="751"/>
        <end position="763"/>
    </location>
</feature>
<feature type="compositionally biased region" description="Basic and acidic residues" evidence="1">
    <location>
        <begin position="528"/>
        <end position="537"/>
    </location>
</feature>
<feature type="compositionally biased region" description="Low complexity" evidence="1">
    <location>
        <begin position="801"/>
        <end position="817"/>
    </location>
</feature>
<feature type="compositionally biased region" description="Low complexity" evidence="1">
    <location>
        <begin position="737"/>
        <end position="749"/>
    </location>
</feature>
<feature type="compositionally biased region" description="Polar residues" evidence="1">
    <location>
        <begin position="192"/>
        <end position="217"/>
    </location>
</feature>
<name>A0AAV2RA96_MEGNR</name>
<comment type="caution">
    <text evidence="2">The sequence shown here is derived from an EMBL/GenBank/DDBJ whole genome shotgun (WGS) entry which is preliminary data.</text>
</comment>
<sequence>MGNQNSNSVALPQPPPNWTQSFPRERKRSQNKYGSPENKVLPERIPGQRLRPTENGHILQTQGTISARHLSEFQAPHPSAYPPGMVQSIMQPMPHHHSMTHLHHKMPMNGHHSGSTSALHHQPMYDERANSMHELRVGYPPKNYASEPDLRGTSPPIAQSPPHTIISQSPTKGKIKSKKKSKAPTPPKELQYSPQSPEISESNYSISPLPQNPSWPQEIQHPKEEKKTKSRKIGLFRKKHESRKLNSSNEEKKLANEEVRIRSTSENHRGLPPSGISPRDELRERARSLDCLQHELRQSLCRSPPTAGSLTHLNHPAMNEQRLWATLDRDSKRRSGNFEQSTHKVSTIERESRRNSHQDFEARRNSTIEREQRSARRMSTLERKVEEKRLLNGESRDGSIKSLTRLSEHRQSHHDFIKEEPLNVKDAWDEAEEEMEEKKKENALFQAQILQKSKSLKKKKIDEVNKNSSLKRDKTTRHSTKVSSQSDILNSESENLENEQPKTFFFGMEPQINKDKNSETNTGLVKIKTQEDRRSDVIAPTKKEINHTTEEIRISGDTVEFSRRTLERAEKIRSSKNGTKQEKIKKEETKKSIDESGGRSSRKLSKDVEEFAVAIERNKLNRTINEDGASGSSRPDGGYHSRQNSGSFHLDTEQEDNENELSMNLRPTLPRRQLEIPRFSPNAAWRSLSLERSERQQPDPLNESRSSEDPESVFEARIQRYTRPTAPPRGSGEKSADSGISGDAGSPGPTHEFERLTHAEKSKSSSGPLAVSSPVTSDRAEIRRAWTPAQDLDDNSLDGSGEPTGLPTGLSTPPKLTVRSNMFPKTRDNINDTDYSPDYSGELLEEPIFSDSTTPEKKEHYSRKERKRRSTTEMSQQKTSSLRKLKRHVDADDTWRDNWSMSRSIPTSLNTCEEHESVSNFSSHRIENRSRSESRVCKGRWCGFSTPHSSM</sequence>
<feature type="region of interest" description="Disordered" evidence="1">
    <location>
        <begin position="1"/>
        <end position="51"/>
    </location>
</feature>
<feature type="compositionally biased region" description="Basic residues" evidence="1">
    <location>
        <begin position="860"/>
        <end position="869"/>
    </location>
</feature>
<feature type="compositionally biased region" description="Basic and acidic residues" evidence="1">
    <location>
        <begin position="346"/>
        <end position="393"/>
    </location>
</feature>
<accession>A0AAV2RA96</accession>
<organism evidence="2 3">
    <name type="scientific">Meganyctiphanes norvegica</name>
    <name type="common">Northern krill</name>
    <name type="synonym">Thysanopoda norvegica</name>
    <dbReference type="NCBI Taxonomy" id="48144"/>
    <lineage>
        <taxon>Eukaryota</taxon>
        <taxon>Metazoa</taxon>
        <taxon>Ecdysozoa</taxon>
        <taxon>Arthropoda</taxon>
        <taxon>Crustacea</taxon>
        <taxon>Multicrustacea</taxon>
        <taxon>Malacostraca</taxon>
        <taxon>Eumalacostraca</taxon>
        <taxon>Eucarida</taxon>
        <taxon>Euphausiacea</taxon>
        <taxon>Euphausiidae</taxon>
        <taxon>Meganyctiphanes</taxon>
    </lineage>
</organism>
<feature type="region of interest" description="Disordered" evidence="1">
    <location>
        <begin position="330"/>
        <end position="393"/>
    </location>
</feature>
<feature type="compositionally biased region" description="Polar residues" evidence="1">
    <location>
        <begin position="1"/>
        <end position="10"/>
    </location>
</feature>
<feature type="compositionally biased region" description="Basic residues" evidence="1">
    <location>
        <begin position="173"/>
        <end position="182"/>
    </location>
</feature>
<reference evidence="2 3" key="1">
    <citation type="submission" date="2024-05" db="EMBL/GenBank/DDBJ databases">
        <authorList>
            <person name="Wallberg A."/>
        </authorList>
    </citation>
    <scope>NUCLEOTIDE SEQUENCE [LARGE SCALE GENOMIC DNA]</scope>
</reference>
<feature type="compositionally biased region" description="Basic and acidic residues" evidence="1">
    <location>
        <begin position="249"/>
        <end position="269"/>
    </location>
</feature>
<feature type="region of interest" description="Disordered" evidence="1">
    <location>
        <begin position="568"/>
        <end position="887"/>
    </location>
</feature>
<evidence type="ECO:0000313" key="2">
    <source>
        <dbReference type="EMBL" id="CAL4121898.1"/>
    </source>
</evidence>
<dbReference type="EMBL" id="CAXKWB010019446">
    <property type="protein sequence ID" value="CAL4121898.1"/>
    <property type="molecule type" value="Genomic_DNA"/>
</dbReference>
<feature type="compositionally biased region" description="Basic and acidic residues" evidence="1">
    <location>
        <begin position="460"/>
        <end position="473"/>
    </location>
</feature>
<keyword evidence="3" id="KW-1185">Reference proteome</keyword>
<evidence type="ECO:0000313" key="3">
    <source>
        <dbReference type="Proteomes" id="UP001497623"/>
    </source>
</evidence>
<dbReference type="Proteomes" id="UP001497623">
    <property type="component" value="Unassembled WGS sequence"/>
</dbReference>
<feature type="region of interest" description="Disordered" evidence="1">
    <location>
        <begin position="138"/>
        <end position="281"/>
    </location>
</feature>
<feature type="compositionally biased region" description="Basic and acidic residues" evidence="1">
    <location>
        <begin position="568"/>
        <end position="597"/>
    </location>
</feature>